<sequence length="82" mass="9264">MSDDKDIIQCDICGAYSARIRRVNRTQGKGEDMILVENIPLVVCRSCGQSYFTATTLRELERIRCTRDGHTIRPISVAIFDA</sequence>
<protein>
    <recommendedName>
        <fullName evidence="3">YgiT-type zinc finger domain-containing protein</fullName>
    </recommendedName>
</protein>
<accession>W4L4B9</accession>
<dbReference type="NCBIfam" id="TIGR03831">
    <property type="entry name" value="YgiT_finger"/>
    <property type="match status" value="1"/>
</dbReference>
<dbReference type="EMBL" id="AZHW01001451">
    <property type="protein sequence ID" value="ETW92520.1"/>
    <property type="molecule type" value="Genomic_DNA"/>
</dbReference>
<evidence type="ECO:0000313" key="1">
    <source>
        <dbReference type="EMBL" id="ETW92520.1"/>
    </source>
</evidence>
<name>W4L4B9_ENTF1</name>
<dbReference type="HOGENOM" id="CLU_174612_2_1_7"/>
<evidence type="ECO:0000313" key="2">
    <source>
        <dbReference type="Proteomes" id="UP000019141"/>
    </source>
</evidence>
<comment type="caution">
    <text evidence="1">The sequence shown here is derived from an EMBL/GenBank/DDBJ whole genome shotgun (WGS) entry which is preliminary data.</text>
</comment>
<keyword evidence="2" id="KW-1185">Reference proteome</keyword>
<dbReference type="AlphaFoldDB" id="W4L4B9"/>
<dbReference type="Proteomes" id="UP000019141">
    <property type="component" value="Unassembled WGS sequence"/>
</dbReference>
<organism evidence="1 2">
    <name type="scientific">Entotheonella factor</name>
    <dbReference type="NCBI Taxonomy" id="1429438"/>
    <lineage>
        <taxon>Bacteria</taxon>
        <taxon>Pseudomonadati</taxon>
        <taxon>Nitrospinota/Tectimicrobiota group</taxon>
        <taxon>Candidatus Tectimicrobiota</taxon>
        <taxon>Candidatus Entotheonellia</taxon>
        <taxon>Candidatus Entotheonellales</taxon>
        <taxon>Candidatus Entotheonellaceae</taxon>
        <taxon>Candidatus Entotheonella</taxon>
    </lineage>
</organism>
<gene>
    <name evidence="1" type="ORF">ETSY1_43270</name>
</gene>
<evidence type="ECO:0008006" key="3">
    <source>
        <dbReference type="Google" id="ProtNLM"/>
    </source>
</evidence>
<reference evidence="1 2" key="1">
    <citation type="journal article" date="2014" name="Nature">
        <title>An environmental bacterial taxon with a large and distinct metabolic repertoire.</title>
        <authorList>
            <person name="Wilson M.C."/>
            <person name="Mori T."/>
            <person name="Ruckert C."/>
            <person name="Uria A.R."/>
            <person name="Helf M.J."/>
            <person name="Takada K."/>
            <person name="Gernert C."/>
            <person name="Steffens U.A."/>
            <person name="Heycke N."/>
            <person name="Schmitt S."/>
            <person name="Rinke C."/>
            <person name="Helfrich E.J."/>
            <person name="Brachmann A.O."/>
            <person name="Gurgui C."/>
            <person name="Wakimoto T."/>
            <person name="Kracht M."/>
            <person name="Crusemann M."/>
            <person name="Hentschel U."/>
            <person name="Abe I."/>
            <person name="Matsunaga S."/>
            <person name="Kalinowski J."/>
            <person name="Takeyama H."/>
            <person name="Piel J."/>
        </authorList>
    </citation>
    <scope>NUCLEOTIDE SEQUENCE [LARGE SCALE GENOMIC DNA]</scope>
    <source>
        <strain evidence="2">TSY1</strain>
    </source>
</reference>
<proteinExistence type="predicted"/>
<dbReference type="InterPro" id="IPR022453">
    <property type="entry name" value="Znf_MqsA-type"/>
</dbReference>